<dbReference type="RefSeq" id="WP_249504026.1">
    <property type="nucleotide sequence ID" value="NZ_CP097253.1"/>
</dbReference>
<evidence type="ECO:0008006" key="3">
    <source>
        <dbReference type="Google" id="ProtNLM"/>
    </source>
</evidence>
<protein>
    <recommendedName>
        <fullName evidence="3">DUF4435 domain-containing protein</fullName>
    </recommendedName>
</protein>
<name>A0ABY5MUW9_9SPHN</name>
<dbReference type="EMBL" id="CP097253">
    <property type="protein sequence ID" value="UUR08247.1"/>
    <property type="molecule type" value="Genomic_DNA"/>
</dbReference>
<reference evidence="1 2" key="1">
    <citation type="submission" date="2022-05" db="EMBL/GenBank/DDBJ databases">
        <title>S8-45 Sphingomonas ultraviolaceadurans.</title>
        <authorList>
            <person name="Liu Y."/>
        </authorList>
    </citation>
    <scope>NUCLEOTIDE SEQUENCE [LARGE SCALE GENOMIC DNA]</scope>
    <source>
        <strain evidence="1 2">S8-45</strain>
    </source>
</reference>
<proteinExistence type="predicted"/>
<evidence type="ECO:0000313" key="2">
    <source>
        <dbReference type="Proteomes" id="UP000831921"/>
    </source>
</evidence>
<dbReference type="Proteomes" id="UP000831921">
    <property type="component" value="Chromosome"/>
</dbReference>
<gene>
    <name evidence="1" type="ORF">M1K48_00950</name>
</gene>
<accession>A0ABY5MUW9</accession>
<organism evidence="1 2">
    <name type="scientific">Sphingomonas glaciei</name>
    <dbReference type="NCBI Taxonomy" id="2938948"/>
    <lineage>
        <taxon>Bacteria</taxon>
        <taxon>Pseudomonadati</taxon>
        <taxon>Pseudomonadota</taxon>
        <taxon>Alphaproteobacteria</taxon>
        <taxon>Sphingomonadales</taxon>
        <taxon>Sphingomonadaceae</taxon>
        <taxon>Sphingomonas</taxon>
    </lineage>
</organism>
<keyword evidence="2" id="KW-1185">Reference proteome</keyword>
<sequence length="234" mass="26491">MAQKARITVDEAVAVTLRSNLPAVLAEGNDDYLALRIVEENCSDLGLSVLTLGGKLATLEAWNLIRSAGRTDVVAIVDRDTWLFSGTPDEFACDDIILTNGYSIENDLIEDWDWLRLMTGPERASFHSELDVICEWFESRLRRLFSGDDVSIADHPNRILIEPEVCQQKAYAIRAEYRTRLRGKTLLELVVRQLSHKARAARHSKRSLMETSAANYGANLQRIELTLRERLFNS</sequence>
<evidence type="ECO:0000313" key="1">
    <source>
        <dbReference type="EMBL" id="UUR08247.1"/>
    </source>
</evidence>